<feature type="transmembrane region" description="Helical" evidence="7">
    <location>
        <begin position="39"/>
        <end position="58"/>
    </location>
</feature>
<dbReference type="PANTHER" id="PTHR23501">
    <property type="entry name" value="MAJOR FACILITATOR SUPERFAMILY"/>
    <property type="match status" value="1"/>
</dbReference>
<feature type="transmembrane region" description="Helical" evidence="7">
    <location>
        <begin position="253"/>
        <end position="271"/>
    </location>
</feature>
<dbReference type="Gene3D" id="1.20.1720.10">
    <property type="entry name" value="Multidrug resistance protein D"/>
    <property type="match status" value="1"/>
</dbReference>
<keyword evidence="6 7" id="KW-0472">Membrane</keyword>
<dbReference type="AlphaFoldDB" id="A0A4P6JK69"/>
<organism evidence="9 10">
    <name type="scientific">Ktedonosporobacter rubrisoli</name>
    <dbReference type="NCBI Taxonomy" id="2509675"/>
    <lineage>
        <taxon>Bacteria</taxon>
        <taxon>Bacillati</taxon>
        <taxon>Chloroflexota</taxon>
        <taxon>Ktedonobacteria</taxon>
        <taxon>Ktedonobacterales</taxon>
        <taxon>Ktedonosporobacteraceae</taxon>
        <taxon>Ktedonosporobacter</taxon>
    </lineage>
</organism>
<dbReference type="InterPro" id="IPR011701">
    <property type="entry name" value="MFS"/>
</dbReference>
<feature type="transmembrane region" description="Helical" evidence="7">
    <location>
        <begin position="277"/>
        <end position="299"/>
    </location>
</feature>
<dbReference type="Proteomes" id="UP000290365">
    <property type="component" value="Chromosome"/>
</dbReference>
<evidence type="ECO:0000313" key="10">
    <source>
        <dbReference type="Proteomes" id="UP000290365"/>
    </source>
</evidence>
<evidence type="ECO:0000256" key="4">
    <source>
        <dbReference type="ARBA" id="ARBA00022692"/>
    </source>
</evidence>
<evidence type="ECO:0000256" key="3">
    <source>
        <dbReference type="ARBA" id="ARBA00022475"/>
    </source>
</evidence>
<feature type="transmembrane region" description="Helical" evidence="7">
    <location>
        <begin position="353"/>
        <end position="377"/>
    </location>
</feature>
<feature type="transmembrane region" description="Helical" evidence="7">
    <location>
        <begin position="410"/>
        <end position="432"/>
    </location>
</feature>
<feature type="transmembrane region" description="Helical" evidence="7">
    <location>
        <begin position="452"/>
        <end position="474"/>
    </location>
</feature>
<evidence type="ECO:0000256" key="1">
    <source>
        <dbReference type="ARBA" id="ARBA00004651"/>
    </source>
</evidence>
<dbReference type="GO" id="GO:0005886">
    <property type="term" value="C:plasma membrane"/>
    <property type="evidence" value="ECO:0007669"/>
    <property type="project" value="UniProtKB-SubCell"/>
</dbReference>
<dbReference type="Pfam" id="PF07690">
    <property type="entry name" value="MFS_1"/>
    <property type="match status" value="1"/>
</dbReference>
<evidence type="ECO:0000256" key="7">
    <source>
        <dbReference type="SAM" id="Phobius"/>
    </source>
</evidence>
<dbReference type="CDD" id="cd17502">
    <property type="entry name" value="MFS_Azr1_MDR_like"/>
    <property type="match status" value="1"/>
</dbReference>
<dbReference type="EMBL" id="CP035758">
    <property type="protein sequence ID" value="QBD75539.1"/>
    <property type="molecule type" value="Genomic_DNA"/>
</dbReference>
<feature type="transmembrane region" description="Helical" evidence="7">
    <location>
        <begin position="134"/>
        <end position="156"/>
    </location>
</feature>
<accession>A0A4P6JK69</accession>
<keyword evidence="4 7" id="KW-0812">Transmembrane</keyword>
<feature type="transmembrane region" description="Helical" evidence="7">
    <location>
        <begin position="494"/>
        <end position="516"/>
    </location>
</feature>
<dbReference type="InterPro" id="IPR020846">
    <property type="entry name" value="MFS_dom"/>
</dbReference>
<feature type="transmembrane region" description="Helical" evidence="7">
    <location>
        <begin position="109"/>
        <end position="128"/>
    </location>
</feature>
<evidence type="ECO:0000256" key="2">
    <source>
        <dbReference type="ARBA" id="ARBA00022448"/>
    </source>
</evidence>
<dbReference type="Gene3D" id="1.20.1250.20">
    <property type="entry name" value="MFS general substrate transporter like domains"/>
    <property type="match status" value="1"/>
</dbReference>
<proteinExistence type="predicted"/>
<dbReference type="PANTHER" id="PTHR23501:SF197">
    <property type="entry name" value="COMD"/>
    <property type="match status" value="1"/>
</dbReference>
<evidence type="ECO:0000256" key="6">
    <source>
        <dbReference type="ARBA" id="ARBA00023136"/>
    </source>
</evidence>
<name>A0A4P6JK69_KTERU</name>
<feature type="transmembrane region" description="Helical" evidence="7">
    <location>
        <begin position="168"/>
        <end position="189"/>
    </location>
</feature>
<dbReference type="GO" id="GO:0022857">
    <property type="term" value="F:transmembrane transporter activity"/>
    <property type="evidence" value="ECO:0007669"/>
    <property type="project" value="InterPro"/>
</dbReference>
<evidence type="ECO:0000256" key="5">
    <source>
        <dbReference type="ARBA" id="ARBA00022989"/>
    </source>
</evidence>
<dbReference type="PROSITE" id="PS50850">
    <property type="entry name" value="MFS"/>
    <property type="match status" value="1"/>
</dbReference>
<keyword evidence="2" id="KW-0813">Transport</keyword>
<dbReference type="OrthoDB" id="146256at2"/>
<feature type="transmembrane region" description="Helical" evidence="7">
    <location>
        <begin position="384"/>
        <end position="404"/>
    </location>
</feature>
<reference evidence="9 10" key="1">
    <citation type="submission" date="2019-01" db="EMBL/GenBank/DDBJ databases">
        <title>Ktedonosporobacter rubrisoli SCAWS-G2.</title>
        <authorList>
            <person name="Huang Y."/>
            <person name="Yan B."/>
        </authorList>
    </citation>
    <scope>NUCLEOTIDE SEQUENCE [LARGE SCALE GENOMIC DNA]</scope>
    <source>
        <strain evidence="9 10">SCAWS-G2</strain>
    </source>
</reference>
<feature type="transmembrane region" description="Helical" evidence="7">
    <location>
        <begin position="320"/>
        <end position="341"/>
    </location>
</feature>
<feature type="domain" description="Major facilitator superfamily (MFS) profile" evidence="8">
    <location>
        <begin position="44"/>
        <end position="524"/>
    </location>
</feature>
<dbReference type="PROSITE" id="PS00216">
    <property type="entry name" value="SUGAR_TRANSPORT_1"/>
    <property type="match status" value="1"/>
</dbReference>
<dbReference type="FunFam" id="1.20.1720.10:FF:000004">
    <property type="entry name" value="EmrB/QacA family drug resistance transporter"/>
    <property type="match status" value="1"/>
</dbReference>
<dbReference type="InterPro" id="IPR005829">
    <property type="entry name" value="Sugar_transporter_CS"/>
</dbReference>
<dbReference type="KEGG" id="kbs:EPA93_05780"/>
<protein>
    <submittedName>
        <fullName evidence="9">MFS transporter</fullName>
    </submittedName>
</protein>
<dbReference type="InterPro" id="IPR036259">
    <property type="entry name" value="MFS_trans_sf"/>
</dbReference>
<gene>
    <name evidence="9" type="ORF">EPA93_05780</name>
</gene>
<evidence type="ECO:0000313" key="9">
    <source>
        <dbReference type="EMBL" id="QBD75539.1"/>
    </source>
</evidence>
<keyword evidence="10" id="KW-1185">Reference proteome</keyword>
<keyword evidence="5 7" id="KW-1133">Transmembrane helix</keyword>
<dbReference type="SUPFAM" id="SSF103473">
    <property type="entry name" value="MFS general substrate transporter"/>
    <property type="match status" value="2"/>
</dbReference>
<sequence length="549" mass="58438">MCISPLHLARHANMRTFCMDDSKEIQEVSVQQGRRLHGFALVSVIVALMLMLLVEALDQTIVGTAMPRIISSLHGFELYTWVVTAYLLASTVVVPLVGKLSDQFGRKGFVLAGMAIFLLGSALAGTAQNIEQLIIFRALQGIGSGMGIMLTSTLLADIFPPEERARWMTLYGVVYGFSSLVGPSVGGLITDHGPLLGSLIGEATRWRWIFYLNLPLGIVVLAALQLFLPANISERTSKTTGWAAMRSIDFKGALLAAGATICLLLGLTWAGDAALGWSAPLTMATLIAAFVLYILFFICERFAQEPLISLDLFRNQIFSAASALSLLQGMVWLSLGIYVPLFLQGVLGLSATAAGATITPATVISMASGTLAGLLVSIFNRYQLISIIGMLVMSIGVFLLWQMTPATSPLLAGMFMVIASLGLGVLFPIPTLAVQNSLPNTRLGAGTAASKYLGLLGPTLGVAIVGVVVNHSASSNPVKHLPTSPAEQQMLATALQYGFSAILIFSLLAVLASLFLKDVQLPGKLSAKEKERLAVPQETTITSKEANER</sequence>
<feature type="transmembrane region" description="Helical" evidence="7">
    <location>
        <begin position="209"/>
        <end position="232"/>
    </location>
</feature>
<feature type="transmembrane region" description="Helical" evidence="7">
    <location>
        <begin position="78"/>
        <end position="97"/>
    </location>
</feature>
<keyword evidence="3" id="KW-1003">Cell membrane</keyword>
<evidence type="ECO:0000259" key="8">
    <source>
        <dbReference type="PROSITE" id="PS50850"/>
    </source>
</evidence>
<comment type="subcellular location">
    <subcellularLocation>
        <location evidence="1">Cell membrane</location>
        <topology evidence="1">Multi-pass membrane protein</topology>
    </subcellularLocation>
</comment>